<feature type="domain" description="Methylmalonyl-CoA mutase alpha/beta chain catalytic" evidence="2">
    <location>
        <begin position="42"/>
        <end position="557"/>
    </location>
</feature>
<dbReference type="CDD" id="cd03680">
    <property type="entry name" value="MM_CoA_mutase_ICM_like"/>
    <property type="match status" value="1"/>
</dbReference>
<dbReference type="AlphaFoldDB" id="A0A933LPE6"/>
<dbReference type="SUPFAM" id="SSF51703">
    <property type="entry name" value="Cobalamin (vitamin B12)-dependent enzymes"/>
    <property type="match status" value="1"/>
</dbReference>
<protein>
    <submittedName>
        <fullName evidence="3">Methylmalonyl-CoA mutase family protein</fullName>
    </submittedName>
</protein>
<dbReference type="EMBL" id="JACQWF010000059">
    <property type="protein sequence ID" value="MBI4594990.1"/>
    <property type="molecule type" value="Genomic_DNA"/>
</dbReference>
<sequence length="564" mass="63164">MLQKREDSNVMDDIKNLKENWEKEVLNKTLSKSPERKPVFKTSSDIVTDRFTTPAELIDWDYRSKLGFPGSYPFTRGVQPTMYRGRFWTMRQYAGFASAEESNKRYKYLLEHGQTGLSVAFDLPTQIGYDSDHPIASGEVGKVGVAIDSLEDMEILFNGIPLDKVTTSMTINSTAAILLAMYMTVAEKQGVPGNKLGGTIQNDLLKEYVARGTYIYPPNASMRIITDIFAFCKESLPRWNVISISGYHIREAGSSAVQEVAFTLANGIAYVQAAITAGMDVDDFASQLSFFFNAHNNFLEEIAKYRAARRLWSKIMRERFKAKKDESCKLRFHTQTAGSTLTAQQPDNNIIRVALQALAAVMGGTQSLHTNSRDEALSLPTEDSVRIALRTQQIIAYESGLADTIDAMGGSYIVESMTDQIERKAMEYIEKIDAMGGVLRAIEQGFIQREIQRSAYEYQLAVEDKDQIIVGLNQFNIEEGDFTDKLLRIDPAVEELQKNKLKRIRGGRDNQQVKTSLDKLGAAARGSDNLMPHILEAVKNYATLGEISDTLRNVFGEYKEISAL</sequence>
<proteinExistence type="predicted"/>
<evidence type="ECO:0000259" key="2">
    <source>
        <dbReference type="Pfam" id="PF01642"/>
    </source>
</evidence>
<evidence type="ECO:0000256" key="1">
    <source>
        <dbReference type="ARBA" id="ARBA00023235"/>
    </source>
</evidence>
<dbReference type="InterPro" id="IPR016176">
    <property type="entry name" value="Cbl-dep_enz_cat"/>
</dbReference>
<accession>A0A933LPE6</accession>
<dbReference type="GO" id="GO:0031419">
    <property type="term" value="F:cobalamin binding"/>
    <property type="evidence" value="ECO:0007669"/>
    <property type="project" value="InterPro"/>
</dbReference>
<dbReference type="Pfam" id="PF01642">
    <property type="entry name" value="MM_CoA_mutase"/>
    <property type="match status" value="1"/>
</dbReference>
<gene>
    <name evidence="3" type="ORF">HY730_01260</name>
</gene>
<dbReference type="GO" id="GO:0004494">
    <property type="term" value="F:methylmalonyl-CoA mutase activity"/>
    <property type="evidence" value="ECO:0007669"/>
    <property type="project" value="InterPro"/>
</dbReference>
<dbReference type="PANTHER" id="PTHR48101">
    <property type="entry name" value="METHYLMALONYL-COA MUTASE, MITOCHONDRIAL-RELATED"/>
    <property type="match status" value="1"/>
</dbReference>
<dbReference type="InterPro" id="IPR006098">
    <property type="entry name" value="MMCoA_mutase_a_cat"/>
</dbReference>
<keyword evidence="1" id="KW-0413">Isomerase</keyword>
<dbReference type="Proteomes" id="UP000772181">
    <property type="component" value="Unassembled WGS sequence"/>
</dbReference>
<dbReference type="NCBIfam" id="TIGR00641">
    <property type="entry name" value="acid_CoA_mut_N"/>
    <property type="match status" value="1"/>
</dbReference>
<reference evidence="3" key="1">
    <citation type="submission" date="2020-07" db="EMBL/GenBank/DDBJ databases">
        <title>Huge and variable diversity of episymbiotic CPR bacteria and DPANN archaea in groundwater ecosystems.</title>
        <authorList>
            <person name="He C.Y."/>
            <person name="Keren R."/>
            <person name="Whittaker M."/>
            <person name="Farag I.F."/>
            <person name="Doudna J."/>
            <person name="Cate J.H.D."/>
            <person name="Banfield J.F."/>
        </authorList>
    </citation>
    <scope>NUCLEOTIDE SEQUENCE</scope>
    <source>
        <strain evidence="3">NC_groundwater_1482_Ag_S-0.65um_47_24</strain>
    </source>
</reference>
<dbReference type="Gene3D" id="3.20.20.240">
    <property type="entry name" value="Methylmalonyl-CoA mutase"/>
    <property type="match status" value="1"/>
</dbReference>
<dbReference type="InterPro" id="IPR006099">
    <property type="entry name" value="MeMalonylCoA_mutase_a/b_cat"/>
</dbReference>
<dbReference type="PANTHER" id="PTHR48101:SF1">
    <property type="entry name" value="METHYLMALONYL-COA MUTASE, LARGE SUBUNIT"/>
    <property type="match status" value="1"/>
</dbReference>
<evidence type="ECO:0000313" key="3">
    <source>
        <dbReference type="EMBL" id="MBI4594990.1"/>
    </source>
</evidence>
<evidence type="ECO:0000313" key="4">
    <source>
        <dbReference type="Proteomes" id="UP000772181"/>
    </source>
</evidence>
<comment type="caution">
    <text evidence="3">The sequence shown here is derived from an EMBL/GenBank/DDBJ whole genome shotgun (WGS) entry which is preliminary data.</text>
</comment>
<organism evidence="3 4">
    <name type="scientific">Tectimicrobiota bacterium</name>
    <dbReference type="NCBI Taxonomy" id="2528274"/>
    <lineage>
        <taxon>Bacteria</taxon>
        <taxon>Pseudomonadati</taxon>
        <taxon>Nitrospinota/Tectimicrobiota group</taxon>
        <taxon>Candidatus Tectimicrobiota</taxon>
    </lineage>
</organism>
<name>A0A933LPE6_UNCTE</name>